<dbReference type="GO" id="GO:0016887">
    <property type="term" value="F:ATP hydrolysis activity"/>
    <property type="evidence" value="ECO:0007669"/>
    <property type="project" value="InterPro"/>
</dbReference>
<reference evidence="6" key="1">
    <citation type="submission" date="2016-10" db="EMBL/GenBank/DDBJ databases">
        <authorList>
            <person name="Varghese N."/>
            <person name="Submissions S."/>
        </authorList>
    </citation>
    <scope>NUCLEOTIDE SEQUENCE [LARGE SCALE GENOMIC DNA]</scope>
    <source>
        <strain evidence="6">CGMCC 1.8711</strain>
    </source>
</reference>
<name>A0A1I6GN23_9EURY</name>
<sequence>MSVDDIDRVQEKLTRVRGEIGKRIVGQSDVVERLLVCILCDGNALLESNPGLGKTTLVRTVAEVTDLSFSRIQNTPDLMPSDITGTEIIRESAQGREFVFEKGPVFANLVLADEINRATPKTQAALLEAMQEKQVTAAGETYALPEPFFILATQNPIDQGGTYPLPEAQTDRFLMKILVDYPSLDEEFEIVDRYTGGQSAPAVEQVLSREELRAAQHYVREMPIADDIRNRTVQLVRSTRHADSIEYGASPRASMGLVLAAKARAFVSGRSHVSWEDVVAMAPPVLRHRILLDFRAEREGTTPDDAVHQLLDEV</sequence>
<gene>
    <name evidence="5" type="ORF">SAMN04488124_1288</name>
</gene>
<evidence type="ECO:0000259" key="3">
    <source>
        <dbReference type="Pfam" id="PF07726"/>
    </source>
</evidence>
<dbReference type="InterPro" id="IPR011703">
    <property type="entry name" value="ATPase_AAA-3"/>
</dbReference>
<evidence type="ECO:0000313" key="6">
    <source>
        <dbReference type="Proteomes" id="UP000243250"/>
    </source>
</evidence>
<protein>
    <submittedName>
        <fullName evidence="5">MoxR-like ATPase</fullName>
    </submittedName>
</protein>
<feature type="domain" description="ATPase AAA-3" evidence="3">
    <location>
        <begin position="44"/>
        <end position="175"/>
    </location>
</feature>
<evidence type="ECO:0000313" key="5">
    <source>
        <dbReference type="EMBL" id="SFR43526.1"/>
    </source>
</evidence>
<dbReference type="STRING" id="555875.SAMN04488124_1288"/>
<dbReference type="OrthoDB" id="24581at2157"/>
<dbReference type="Pfam" id="PF17863">
    <property type="entry name" value="AAA_lid_2"/>
    <property type="match status" value="1"/>
</dbReference>
<dbReference type="PANTHER" id="PTHR42759">
    <property type="entry name" value="MOXR FAMILY PROTEIN"/>
    <property type="match status" value="1"/>
</dbReference>
<evidence type="ECO:0000259" key="4">
    <source>
        <dbReference type="Pfam" id="PF17863"/>
    </source>
</evidence>
<dbReference type="InterPro" id="IPR041628">
    <property type="entry name" value="ChlI/MoxR_AAA_lid"/>
</dbReference>
<dbReference type="AlphaFoldDB" id="A0A1I6GN23"/>
<accession>A0A1I6GN23</accession>
<dbReference type="GO" id="GO:0005524">
    <property type="term" value="F:ATP binding"/>
    <property type="evidence" value="ECO:0007669"/>
    <property type="project" value="UniProtKB-KW"/>
</dbReference>
<dbReference type="PANTHER" id="PTHR42759:SF1">
    <property type="entry name" value="MAGNESIUM-CHELATASE SUBUNIT CHLD"/>
    <property type="match status" value="1"/>
</dbReference>
<dbReference type="PIRSF" id="PIRSF002849">
    <property type="entry name" value="AAA_ATPase_chaperone_MoxR_prd"/>
    <property type="match status" value="1"/>
</dbReference>
<keyword evidence="2" id="KW-0067">ATP-binding</keyword>
<dbReference type="Proteomes" id="UP000243250">
    <property type="component" value="Unassembled WGS sequence"/>
</dbReference>
<dbReference type="Pfam" id="PF07726">
    <property type="entry name" value="AAA_3"/>
    <property type="match status" value="1"/>
</dbReference>
<dbReference type="InterPro" id="IPR027417">
    <property type="entry name" value="P-loop_NTPase"/>
</dbReference>
<dbReference type="RefSeq" id="WP_089878109.1">
    <property type="nucleotide sequence ID" value="NZ_FOYS01000002.1"/>
</dbReference>
<evidence type="ECO:0000256" key="1">
    <source>
        <dbReference type="ARBA" id="ARBA00022741"/>
    </source>
</evidence>
<keyword evidence="1" id="KW-0547">Nucleotide-binding</keyword>
<feature type="domain" description="ChlI/MoxR AAA lid" evidence="4">
    <location>
        <begin position="238"/>
        <end position="309"/>
    </location>
</feature>
<organism evidence="5 6">
    <name type="scientific">Halogeometricum limi</name>
    <dbReference type="NCBI Taxonomy" id="555875"/>
    <lineage>
        <taxon>Archaea</taxon>
        <taxon>Methanobacteriati</taxon>
        <taxon>Methanobacteriota</taxon>
        <taxon>Stenosarchaea group</taxon>
        <taxon>Halobacteria</taxon>
        <taxon>Halobacteriales</taxon>
        <taxon>Haloferacaceae</taxon>
        <taxon>Halogeometricum</taxon>
    </lineage>
</organism>
<dbReference type="FunFam" id="3.40.50.300:FF:000640">
    <property type="entry name" value="MoxR family ATPase"/>
    <property type="match status" value="1"/>
</dbReference>
<evidence type="ECO:0000256" key="2">
    <source>
        <dbReference type="ARBA" id="ARBA00022840"/>
    </source>
</evidence>
<dbReference type="SUPFAM" id="SSF52540">
    <property type="entry name" value="P-loop containing nucleoside triphosphate hydrolases"/>
    <property type="match status" value="1"/>
</dbReference>
<dbReference type="EMBL" id="FOYS01000002">
    <property type="protein sequence ID" value="SFR43526.1"/>
    <property type="molecule type" value="Genomic_DNA"/>
</dbReference>
<dbReference type="Gene3D" id="1.10.8.80">
    <property type="entry name" value="Magnesium chelatase subunit I, C-Terminal domain"/>
    <property type="match status" value="1"/>
</dbReference>
<dbReference type="InterPro" id="IPR050764">
    <property type="entry name" value="CbbQ/NirQ/NorQ/GpvN"/>
</dbReference>
<keyword evidence="6" id="KW-1185">Reference proteome</keyword>
<dbReference type="Gene3D" id="3.40.50.300">
    <property type="entry name" value="P-loop containing nucleotide triphosphate hydrolases"/>
    <property type="match status" value="1"/>
</dbReference>
<proteinExistence type="predicted"/>